<dbReference type="SMART" id="SM00382">
    <property type="entry name" value="AAA"/>
    <property type="match status" value="1"/>
</dbReference>
<feature type="domain" description="ABC transporter" evidence="6">
    <location>
        <begin position="15"/>
        <end position="257"/>
    </location>
</feature>
<dbReference type="InterPro" id="IPR027417">
    <property type="entry name" value="P-loop_NTPase"/>
</dbReference>
<dbReference type="InterPro" id="IPR003593">
    <property type="entry name" value="AAA+_ATPase"/>
</dbReference>
<dbReference type="Gene3D" id="2.70.50.60">
    <property type="entry name" value="abc- transporter (atp binding component) like domain"/>
    <property type="match status" value="1"/>
</dbReference>
<dbReference type="GO" id="GO:0016020">
    <property type="term" value="C:membrane"/>
    <property type="evidence" value="ECO:0007669"/>
    <property type="project" value="InterPro"/>
</dbReference>
<dbReference type="InterPro" id="IPR050683">
    <property type="entry name" value="Bact_Polysacc_Export_ATP-bd"/>
</dbReference>
<dbReference type="InterPro" id="IPR003439">
    <property type="entry name" value="ABC_transporter-like_ATP-bd"/>
</dbReference>
<dbReference type="PROSITE" id="PS50893">
    <property type="entry name" value="ABC_TRANSPORTER_2"/>
    <property type="match status" value="1"/>
</dbReference>
<keyword evidence="2" id="KW-0813">Transport</keyword>
<evidence type="ECO:0000313" key="7">
    <source>
        <dbReference type="EMBL" id="TSE23826.1"/>
    </source>
</evidence>
<dbReference type="OrthoDB" id="9778870at2"/>
<comment type="caution">
    <text evidence="7">The sequence shown here is derived from an EMBL/GenBank/DDBJ whole genome shotgun (WGS) entry which is preliminary data.</text>
</comment>
<dbReference type="InterPro" id="IPR029439">
    <property type="entry name" value="Wzt_C"/>
</dbReference>
<dbReference type="SUPFAM" id="SSF52540">
    <property type="entry name" value="P-loop containing nucleoside triphosphate hydrolases"/>
    <property type="match status" value="1"/>
</dbReference>
<dbReference type="Pfam" id="PF00005">
    <property type="entry name" value="ABC_tran"/>
    <property type="match status" value="1"/>
</dbReference>
<comment type="similarity">
    <text evidence="1">Belongs to the ABC transporter superfamily.</text>
</comment>
<dbReference type="Gene3D" id="3.40.50.300">
    <property type="entry name" value="P-loop containing nucleotide triphosphate hydrolases"/>
    <property type="match status" value="1"/>
</dbReference>
<keyword evidence="8" id="KW-1185">Reference proteome</keyword>
<evidence type="ECO:0000256" key="4">
    <source>
        <dbReference type="ARBA" id="ARBA00022741"/>
    </source>
</evidence>
<dbReference type="EMBL" id="VJNA01000020">
    <property type="protein sequence ID" value="TSE23826.1"/>
    <property type="molecule type" value="Genomic_DNA"/>
</dbReference>
<name>A0A554WJV9_9BURK</name>
<evidence type="ECO:0000256" key="1">
    <source>
        <dbReference type="ARBA" id="ARBA00005417"/>
    </source>
</evidence>
<evidence type="ECO:0000256" key="2">
    <source>
        <dbReference type="ARBA" id="ARBA00022448"/>
    </source>
</evidence>
<keyword evidence="3" id="KW-1003">Cell membrane</keyword>
<dbReference type="PANTHER" id="PTHR46743:SF2">
    <property type="entry name" value="TEICHOIC ACIDS EXPORT ATP-BINDING PROTEIN TAGH"/>
    <property type="match status" value="1"/>
</dbReference>
<keyword evidence="4" id="KW-0547">Nucleotide-binding</keyword>
<dbReference type="PANTHER" id="PTHR46743">
    <property type="entry name" value="TEICHOIC ACIDS EXPORT ATP-BINDING PROTEIN TAGH"/>
    <property type="match status" value="1"/>
</dbReference>
<proteinExistence type="inferred from homology"/>
<sequence>MAASYSSMRSDQPLLRIRGLRKCFYPHTHSRRAALAALLGWRGAAAGAAHTVLRDIDLDLWPGEALAIIGRNGSGKSTLLKLITGSLLPDEGTIECRGRISALIELGAGFDLAATGRQNMALQAALWGVAADVLARQADAIITYSELGTAIDEPVRTYSSGMLLRLAFAIAIHAQAELLIIDEALAVGDARFQQKCLASIRQHLARGGGLLFVSHDLNSVKTLCQRAILLDDGAIRAQGQPAAVCDAYLSQLLGAGSASAASGEQDSADTPATVTALLLNGRPTRDIVLRSGDWLDITVHLRANQSVQQLAAGFMLHDARGQDLFGVNTHLAGHRIDLTHPGDTCTVTLRAQLLLGAGHYTVTVAVHDALDYTRNVIYWQFGAIAIEIVDPDSTSVGHCRLPYQLNVAQSSSAAA</sequence>
<dbReference type="AlphaFoldDB" id="A0A554WJV9"/>
<dbReference type="CDD" id="cd10147">
    <property type="entry name" value="Wzt_C-like"/>
    <property type="match status" value="1"/>
</dbReference>
<keyword evidence="5 7" id="KW-0067">ATP-binding</keyword>
<evidence type="ECO:0000259" key="6">
    <source>
        <dbReference type="PROSITE" id="PS50893"/>
    </source>
</evidence>
<reference evidence="7 8" key="1">
    <citation type="submission" date="2019-07" db="EMBL/GenBank/DDBJ databases">
        <title>Tepidimonas aquatica CLN-1 draft genome.</title>
        <authorList>
            <person name="Da Costa M.S."/>
            <person name="Froufe H.J.C."/>
            <person name="Egas C."/>
            <person name="Albuquerque L."/>
        </authorList>
    </citation>
    <scope>NUCLEOTIDE SEQUENCE [LARGE SCALE GENOMIC DNA]</scope>
    <source>
        <strain evidence="7 8">CLN-1</strain>
    </source>
</reference>
<dbReference type="CDD" id="cd03220">
    <property type="entry name" value="ABC_KpsT_Wzt"/>
    <property type="match status" value="1"/>
</dbReference>
<dbReference type="GO" id="GO:0016887">
    <property type="term" value="F:ATP hydrolysis activity"/>
    <property type="evidence" value="ECO:0007669"/>
    <property type="project" value="InterPro"/>
</dbReference>
<dbReference type="GO" id="GO:0005524">
    <property type="term" value="F:ATP binding"/>
    <property type="evidence" value="ECO:0007669"/>
    <property type="project" value="UniProtKB-KW"/>
</dbReference>
<evidence type="ECO:0000256" key="5">
    <source>
        <dbReference type="ARBA" id="ARBA00022840"/>
    </source>
</evidence>
<gene>
    <name evidence="7" type="primary">tagH</name>
    <name evidence="7" type="ORF">Taqua_01713</name>
</gene>
<dbReference type="Pfam" id="PF14524">
    <property type="entry name" value="Wzt_C"/>
    <property type="match status" value="1"/>
</dbReference>
<protein>
    <submittedName>
        <fullName evidence="7">Teichoic acids export ATP-binding protein TagH</fullName>
    </submittedName>
</protein>
<organism evidence="7 8">
    <name type="scientific">Tepidimonas aquatica</name>
    <dbReference type="NCBI Taxonomy" id="247482"/>
    <lineage>
        <taxon>Bacteria</taxon>
        <taxon>Pseudomonadati</taxon>
        <taxon>Pseudomonadota</taxon>
        <taxon>Betaproteobacteria</taxon>
        <taxon>Burkholderiales</taxon>
        <taxon>Tepidimonas</taxon>
    </lineage>
</organism>
<keyword evidence="3" id="KW-0472">Membrane</keyword>
<accession>A0A554WJV9</accession>
<evidence type="ECO:0000256" key="3">
    <source>
        <dbReference type="ARBA" id="ARBA00022475"/>
    </source>
</evidence>
<dbReference type="InterPro" id="IPR015860">
    <property type="entry name" value="ABC_transpr_TagH-like"/>
</dbReference>
<dbReference type="GO" id="GO:0140359">
    <property type="term" value="F:ABC-type transporter activity"/>
    <property type="evidence" value="ECO:0007669"/>
    <property type="project" value="InterPro"/>
</dbReference>
<evidence type="ECO:0000313" key="8">
    <source>
        <dbReference type="Proteomes" id="UP000318554"/>
    </source>
</evidence>
<dbReference type="Proteomes" id="UP000318554">
    <property type="component" value="Unassembled WGS sequence"/>
</dbReference>